<comment type="caution">
    <text evidence="3">The sequence shown here is derived from an EMBL/GenBank/DDBJ whole genome shotgun (WGS) entry which is preliminary data.</text>
</comment>
<evidence type="ECO:0000313" key="3">
    <source>
        <dbReference type="EMBL" id="MDA3615602.1"/>
    </source>
</evidence>
<organism evidence="3 4">
    <name type="scientific">Polluticaenibacter yanchengensis</name>
    <dbReference type="NCBI Taxonomy" id="3014562"/>
    <lineage>
        <taxon>Bacteria</taxon>
        <taxon>Pseudomonadati</taxon>
        <taxon>Bacteroidota</taxon>
        <taxon>Chitinophagia</taxon>
        <taxon>Chitinophagales</taxon>
        <taxon>Chitinophagaceae</taxon>
        <taxon>Polluticaenibacter</taxon>
    </lineage>
</organism>
<dbReference type="RefSeq" id="WP_407031929.1">
    <property type="nucleotide sequence ID" value="NZ_JAQGEF010000014.1"/>
</dbReference>
<evidence type="ECO:0000256" key="2">
    <source>
        <dbReference type="SAM" id="SignalP"/>
    </source>
</evidence>
<dbReference type="EMBL" id="JAQGEF010000014">
    <property type="protein sequence ID" value="MDA3615602.1"/>
    <property type="molecule type" value="Genomic_DNA"/>
</dbReference>
<accession>A0ABT4UL84</accession>
<evidence type="ECO:0008006" key="5">
    <source>
        <dbReference type="Google" id="ProtNLM"/>
    </source>
</evidence>
<protein>
    <recommendedName>
        <fullName evidence="5">Tetratricopeptide repeat protein</fullName>
    </recommendedName>
</protein>
<feature type="repeat" description="TPR" evidence="1">
    <location>
        <begin position="403"/>
        <end position="436"/>
    </location>
</feature>
<proteinExistence type="predicted"/>
<keyword evidence="4" id="KW-1185">Reference proteome</keyword>
<reference evidence="3 4" key="1">
    <citation type="submission" date="2022-12" db="EMBL/GenBank/DDBJ databases">
        <title>Chitinophagaceae gen. sp. nov., a new member of the family Chitinophagaceae, isolated from soil in a chemical factory.</title>
        <authorList>
            <person name="Ke Z."/>
        </authorList>
    </citation>
    <scope>NUCLEOTIDE SEQUENCE [LARGE SCALE GENOMIC DNA]</scope>
    <source>
        <strain evidence="3 4">LY-5</strain>
    </source>
</reference>
<dbReference type="InterPro" id="IPR011990">
    <property type="entry name" value="TPR-like_helical_dom_sf"/>
</dbReference>
<keyword evidence="1" id="KW-0802">TPR repeat</keyword>
<feature type="repeat" description="TPR" evidence="1">
    <location>
        <begin position="442"/>
        <end position="475"/>
    </location>
</feature>
<name>A0ABT4UL84_9BACT</name>
<keyword evidence="2" id="KW-0732">Signal</keyword>
<dbReference type="PROSITE" id="PS50005">
    <property type="entry name" value="TPR"/>
    <property type="match status" value="2"/>
</dbReference>
<dbReference type="InterPro" id="IPR019734">
    <property type="entry name" value="TPR_rpt"/>
</dbReference>
<dbReference type="SMART" id="SM00028">
    <property type="entry name" value="TPR"/>
    <property type="match status" value="2"/>
</dbReference>
<gene>
    <name evidence="3" type="ORF">O3P16_12345</name>
</gene>
<sequence>MFRFLITLTVALFSTFNTNAQKAFAFNSNCATAYNHVMSLKLNEAEKIIEQELLQNPNNLAAHFINNYIDFFILFLTEDNNEFNNRKANKDKRLKLINEADDSSPVKGFSKAVIELQWAVVNMKFGNKWAAGWGFRDAFKLANENAKKYPAFYPNYMLLGPMQMMASTVPSGYKWLSNMMGIKGNLTVGKNNMNAFLNARDNWSQFFMNEGIFYYCYIMHYVLNKGSDALALIKSKNLDIVNNHLFAYMTANLSLNNKQSKQAIQIIQNKNPGNQYYDTPIWDYLLGFAKLYNLQPDANIYFEKYLAEFKGKFYVKDTWLKLAYHYQVHNNPARYDYAISQVIAKGSTTADADDKAYKEAKAGIKANTILLKARLLNDGGNNIEAINLLAQHPDAYTDPDDHLEMLYRSGRIYEDMGRNTDALRFYQHTINLGSNKTQYFAARAALQSGIIYENQKNYTKATEYFNICLKMENHDYKSSLDQKAKMGLQRIGK</sequence>
<feature type="signal peptide" evidence="2">
    <location>
        <begin position="1"/>
        <end position="20"/>
    </location>
</feature>
<dbReference type="Gene3D" id="1.25.40.10">
    <property type="entry name" value="Tetratricopeptide repeat domain"/>
    <property type="match status" value="1"/>
</dbReference>
<evidence type="ECO:0000313" key="4">
    <source>
        <dbReference type="Proteomes" id="UP001210231"/>
    </source>
</evidence>
<dbReference type="SUPFAM" id="SSF48452">
    <property type="entry name" value="TPR-like"/>
    <property type="match status" value="1"/>
</dbReference>
<evidence type="ECO:0000256" key="1">
    <source>
        <dbReference type="PROSITE-ProRule" id="PRU00339"/>
    </source>
</evidence>
<dbReference type="Proteomes" id="UP001210231">
    <property type="component" value="Unassembled WGS sequence"/>
</dbReference>
<feature type="chain" id="PRO_5046192894" description="Tetratricopeptide repeat protein" evidence="2">
    <location>
        <begin position="21"/>
        <end position="493"/>
    </location>
</feature>